<evidence type="ECO:0000259" key="4">
    <source>
        <dbReference type="PROSITE" id="PS50048"/>
    </source>
</evidence>
<name>A0A1E3NND5_9ASCO</name>
<dbReference type="AlphaFoldDB" id="A0A1E3NND5"/>
<organism evidence="5 6">
    <name type="scientific">Pichia membranifaciens NRRL Y-2026</name>
    <dbReference type="NCBI Taxonomy" id="763406"/>
    <lineage>
        <taxon>Eukaryota</taxon>
        <taxon>Fungi</taxon>
        <taxon>Dikarya</taxon>
        <taxon>Ascomycota</taxon>
        <taxon>Saccharomycotina</taxon>
        <taxon>Pichiomycetes</taxon>
        <taxon>Pichiales</taxon>
        <taxon>Pichiaceae</taxon>
        <taxon>Pichia</taxon>
    </lineage>
</organism>
<dbReference type="CDD" id="cd00067">
    <property type="entry name" value="GAL4"/>
    <property type="match status" value="1"/>
</dbReference>
<reference evidence="5 6" key="1">
    <citation type="journal article" date="2016" name="Proc. Natl. Acad. Sci. U.S.A.">
        <title>Comparative genomics of biotechnologically important yeasts.</title>
        <authorList>
            <person name="Riley R."/>
            <person name="Haridas S."/>
            <person name="Wolfe K.H."/>
            <person name="Lopes M.R."/>
            <person name="Hittinger C.T."/>
            <person name="Goeker M."/>
            <person name="Salamov A.A."/>
            <person name="Wisecaver J.H."/>
            <person name="Long T.M."/>
            <person name="Calvey C.H."/>
            <person name="Aerts A.L."/>
            <person name="Barry K.W."/>
            <person name="Choi C."/>
            <person name="Clum A."/>
            <person name="Coughlan A.Y."/>
            <person name="Deshpande S."/>
            <person name="Douglass A.P."/>
            <person name="Hanson S.J."/>
            <person name="Klenk H.-P."/>
            <person name="LaButti K.M."/>
            <person name="Lapidus A."/>
            <person name="Lindquist E.A."/>
            <person name="Lipzen A.M."/>
            <person name="Meier-Kolthoff J.P."/>
            <person name="Ohm R.A."/>
            <person name="Otillar R.P."/>
            <person name="Pangilinan J.L."/>
            <person name="Peng Y."/>
            <person name="Rokas A."/>
            <person name="Rosa C.A."/>
            <person name="Scheuner C."/>
            <person name="Sibirny A.A."/>
            <person name="Slot J.C."/>
            <person name="Stielow J.B."/>
            <person name="Sun H."/>
            <person name="Kurtzman C.P."/>
            <person name="Blackwell M."/>
            <person name="Grigoriev I.V."/>
            <person name="Jeffries T.W."/>
        </authorList>
    </citation>
    <scope>NUCLEOTIDE SEQUENCE [LARGE SCALE GENOMIC DNA]</scope>
    <source>
        <strain evidence="5 6">NRRL Y-2026</strain>
    </source>
</reference>
<sequence>MGDCYMVIDKIRYRNVIDNPPAREAKWRTPSEYGNRAEAASAQRLGRSGVQRLVKRSMGCPGRKAGGLGVGVGGAGESKRGHRDSKKTAQRQQSMAVGSTVRSRIRFVGSKTKRSIVSCNECRRRKKRCDEERPQCGACTKRRVDCVYQRDRLEEEVDGGSTVATSGDGQAGKREKESGGQLLAVANAGGGSTVLSPGWYKYMVFSPDGDTDFPPLESVSGSFDAGVDVHLNLGLNPGLSQDIGGLGGLGMKLEMDLDFVARSIIDTFSTARFAAIRMDEGVSAKAADKFLKSCALLLPLAYRSRPVRMVLCAWILSMKGDTRTSQFLDEALGICDRLELKIDYSNDWHEDDLIDYIVSLTCLTIISTINGDTELWKISFERLYTGLRKVGLDMLLLMIKRQENRHVLLWVINWFFYQDVFKMIKVTSNRLLGPLFSKKEYLKFITGGTPPPGVALVEELALSPSSTPPEGDGSSNSSVSTNSEKDFHLKKFFDTSISCCMNLYVVLGEINALYDQFAIKIQYPIFIYYKNVEPAMRNMTEEEQLEFVHTDVYLEYEEIRYGFHSWVQKKTDFLQKRVQECTMVSEGYGPIEEETVAYFEVMKLSVLLYLKFKLKELSATNYEIKQIVLGIFEKMRFLLRHTNGRFNSGQLLFPFLIIGANVCEMRDRIMVKSFYLSMVNSVGSNKRNLEQIWTIVQEFWRLNPDGVSFKMWQNILNKYDWNVCVI</sequence>
<dbReference type="GO" id="GO:0005634">
    <property type="term" value="C:nucleus"/>
    <property type="evidence" value="ECO:0007669"/>
    <property type="project" value="UniProtKB-SubCell"/>
</dbReference>
<dbReference type="Pfam" id="PF11951">
    <property type="entry name" value="Fungal_trans_2"/>
    <property type="match status" value="1"/>
</dbReference>
<evidence type="ECO:0000313" key="5">
    <source>
        <dbReference type="EMBL" id="ODQ46973.1"/>
    </source>
</evidence>
<dbReference type="InterPro" id="IPR021858">
    <property type="entry name" value="Fun_TF"/>
</dbReference>
<dbReference type="Proteomes" id="UP000094455">
    <property type="component" value="Unassembled WGS sequence"/>
</dbReference>
<dbReference type="PROSITE" id="PS00463">
    <property type="entry name" value="ZN2_CY6_FUNGAL_1"/>
    <property type="match status" value="1"/>
</dbReference>
<dbReference type="SUPFAM" id="SSF57701">
    <property type="entry name" value="Zn2/Cys6 DNA-binding domain"/>
    <property type="match status" value="1"/>
</dbReference>
<dbReference type="Gene3D" id="4.10.240.10">
    <property type="entry name" value="Zn(2)-C6 fungal-type DNA-binding domain"/>
    <property type="match status" value="1"/>
</dbReference>
<proteinExistence type="predicted"/>
<dbReference type="SMART" id="SM00066">
    <property type="entry name" value="GAL4"/>
    <property type="match status" value="1"/>
</dbReference>
<keyword evidence="6" id="KW-1185">Reference proteome</keyword>
<accession>A0A1E3NND5</accession>
<dbReference type="GO" id="GO:0000981">
    <property type="term" value="F:DNA-binding transcription factor activity, RNA polymerase II-specific"/>
    <property type="evidence" value="ECO:0007669"/>
    <property type="project" value="InterPro"/>
</dbReference>
<evidence type="ECO:0000256" key="3">
    <source>
        <dbReference type="SAM" id="MobiDB-lite"/>
    </source>
</evidence>
<dbReference type="Pfam" id="PF00172">
    <property type="entry name" value="Zn_clus"/>
    <property type="match status" value="1"/>
</dbReference>
<comment type="subcellular location">
    <subcellularLocation>
        <location evidence="1">Nucleus</location>
    </subcellularLocation>
</comment>
<dbReference type="EMBL" id="KV454003">
    <property type="protein sequence ID" value="ODQ46973.1"/>
    <property type="molecule type" value="Genomic_DNA"/>
</dbReference>
<feature type="domain" description="Zn(2)-C6 fungal-type" evidence="4">
    <location>
        <begin position="118"/>
        <end position="148"/>
    </location>
</feature>
<feature type="compositionally biased region" description="Basic residues" evidence="3">
    <location>
        <begin position="80"/>
        <end position="89"/>
    </location>
</feature>
<gene>
    <name evidence="5" type="ORF">PICMEDRAFT_139850</name>
</gene>
<dbReference type="InterPro" id="IPR036864">
    <property type="entry name" value="Zn2-C6_fun-type_DNA-bd_sf"/>
</dbReference>
<dbReference type="GO" id="GO:0000976">
    <property type="term" value="F:transcription cis-regulatory region binding"/>
    <property type="evidence" value="ECO:0007669"/>
    <property type="project" value="TreeGrafter"/>
</dbReference>
<dbReference type="GO" id="GO:0045944">
    <property type="term" value="P:positive regulation of transcription by RNA polymerase II"/>
    <property type="evidence" value="ECO:0007669"/>
    <property type="project" value="TreeGrafter"/>
</dbReference>
<feature type="region of interest" description="Disordered" evidence="3">
    <location>
        <begin position="463"/>
        <end position="482"/>
    </location>
</feature>
<dbReference type="PROSITE" id="PS50048">
    <property type="entry name" value="ZN2_CY6_FUNGAL_2"/>
    <property type="match status" value="1"/>
</dbReference>
<dbReference type="PANTHER" id="PTHR37534">
    <property type="entry name" value="TRANSCRIPTIONAL ACTIVATOR PROTEIN UGA3"/>
    <property type="match status" value="1"/>
</dbReference>
<dbReference type="InterPro" id="IPR001138">
    <property type="entry name" value="Zn2Cys6_DnaBD"/>
</dbReference>
<keyword evidence="2" id="KW-0539">Nucleus</keyword>
<protein>
    <recommendedName>
        <fullName evidence="4">Zn(2)-C6 fungal-type domain-containing protein</fullName>
    </recommendedName>
</protein>
<evidence type="ECO:0000313" key="6">
    <source>
        <dbReference type="Proteomes" id="UP000094455"/>
    </source>
</evidence>
<evidence type="ECO:0000256" key="1">
    <source>
        <dbReference type="ARBA" id="ARBA00004123"/>
    </source>
</evidence>
<dbReference type="PANTHER" id="PTHR37534:SF7">
    <property type="entry name" value="TRANSCRIPTIONAL ACTIVATOR PROTEIN UGA3"/>
    <property type="match status" value="1"/>
</dbReference>
<dbReference type="OrthoDB" id="25818at2759"/>
<feature type="compositionally biased region" description="Polar residues" evidence="3">
    <location>
        <begin position="90"/>
        <end position="101"/>
    </location>
</feature>
<feature type="region of interest" description="Disordered" evidence="3">
    <location>
        <begin position="65"/>
        <end position="101"/>
    </location>
</feature>
<feature type="compositionally biased region" description="Gly residues" evidence="3">
    <location>
        <begin position="65"/>
        <end position="76"/>
    </location>
</feature>
<dbReference type="GO" id="GO:0008270">
    <property type="term" value="F:zinc ion binding"/>
    <property type="evidence" value="ECO:0007669"/>
    <property type="project" value="InterPro"/>
</dbReference>
<feature type="region of interest" description="Disordered" evidence="3">
    <location>
        <begin position="157"/>
        <end position="176"/>
    </location>
</feature>
<dbReference type="RefSeq" id="XP_019018086.1">
    <property type="nucleotide sequence ID" value="XM_019160167.1"/>
</dbReference>
<dbReference type="GeneID" id="30176854"/>
<evidence type="ECO:0000256" key="2">
    <source>
        <dbReference type="ARBA" id="ARBA00023242"/>
    </source>
</evidence>